<dbReference type="Proteomes" id="UP000183982">
    <property type="component" value="Unassembled WGS sequence"/>
</dbReference>
<protein>
    <submittedName>
        <fullName evidence="1">Uncharacterized protein</fullName>
    </submittedName>
</protein>
<dbReference type="STRING" id="1470563.SAMN05444000_103141"/>
<organism evidence="1 2">
    <name type="scientific">Shimia gijangensis</name>
    <dbReference type="NCBI Taxonomy" id="1470563"/>
    <lineage>
        <taxon>Bacteria</taxon>
        <taxon>Pseudomonadati</taxon>
        <taxon>Pseudomonadota</taxon>
        <taxon>Alphaproteobacteria</taxon>
        <taxon>Rhodobacterales</taxon>
        <taxon>Roseobacteraceae</taxon>
    </lineage>
</organism>
<name>A0A1M6E8L0_9RHOB</name>
<gene>
    <name evidence="1" type="ORF">SAMN05444000_103141</name>
</gene>
<dbReference type="EMBL" id="FQZQ01000003">
    <property type="protein sequence ID" value="SHI81753.1"/>
    <property type="molecule type" value="Genomic_DNA"/>
</dbReference>
<dbReference type="AlphaFoldDB" id="A0A1M6E8L0"/>
<accession>A0A1M6E8L0</accession>
<sequence length="190" mass="22333">MAYFLPDRKRRLTCVPEDVVLGDSCMVWVDVNDRMQTGYRYTRECPMGQGFAPGFQPALSPRQMLEHGVFEGGYMNDCRDEFPTDWFEAAKLSAKPDPSVNYFGLKSRQPLSVWQDKGWIYGPDPRGWFQWYCRYYSGRRLPEIDATQIKRWRAFSRHAGQIRANCYPGDIFCRPKQRQALLQWAHDPFI</sequence>
<keyword evidence="2" id="KW-1185">Reference proteome</keyword>
<dbReference type="PANTHER" id="PTHR37948:SF1">
    <property type="entry name" value="BLL5189 PROTEIN"/>
    <property type="match status" value="1"/>
</dbReference>
<reference evidence="2" key="1">
    <citation type="submission" date="2016-11" db="EMBL/GenBank/DDBJ databases">
        <authorList>
            <person name="Varghese N."/>
            <person name="Submissions S."/>
        </authorList>
    </citation>
    <scope>NUCLEOTIDE SEQUENCE [LARGE SCALE GENOMIC DNA]</scope>
    <source>
        <strain evidence="2">DSM 100564</strain>
    </source>
</reference>
<evidence type="ECO:0000313" key="2">
    <source>
        <dbReference type="Proteomes" id="UP000183982"/>
    </source>
</evidence>
<evidence type="ECO:0000313" key="1">
    <source>
        <dbReference type="EMBL" id="SHI81753.1"/>
    </source>
</evidence>
<dbReference type="PANTHER" id="PTHR37948">
    <property type="entry name" value="ZGC:113208"/>
    <property type="match status" value="1"/>
</dbReference>
<proteinExistence type="predicted"/>